<evidence type="ECO:0000313" key="3">
    <source>
        <dbReference type="Proteomes" id="UP001204439"/>
    </source>
</evidence>
<evidence type="ECO:0000256" key="1">
    <source>
        <dbReference type="SAM" id="SignalP"/>
    </source>
</evidence>
<name>A0ABU4JMX5_9FLAO</name>
<keyword evidence="1" id="KW-0732">Signal</keyword>
<dbReference type="RefSeq" id="WP_063971263.1">
    <property type="nucleotide sequence ID" value="NZ_JAMXLT020000046.1"/>
</dbReference>
<dbReference type="Proteomes" id="UP001204439">
    <property type="component" value="Unassembled WGS sequence"/>
</dbReference>
<organism evidence="2 3">
    <name type="scientific">Epilithonimonas ginsengisoli</name>
    <dbReference type="NCBI Taxonomy" id="1245592"/>
    <lineage>
        <taxon>Bacteria</taxon>
        <taxon>Pseudomonadati</taxon>
        <taxon>Bacteroidota</taxon>
        <taxon>Flavobacteriia</taxon>
        <taxon>Flavobacteriales</taxon>
        <taxon>Weeksellaceae</taxon>
        <taxon>Chryseobacterium group</taxon>
        <taxon>Epilithonimonas</taxon>
    </lineage>
</organism>
<accession>A0ABU4JMX5</accession>
<feature type="signal peptide" evidence="1">
    <location>
        <begin position="1"/>
        <end position="18"/>
    </location>
</feature>
<comment type="caution">
    <text evidence="2">The sequence shown here is derived from an EMBL/GenBank/DDBJ whole genome shotgun (WGS) entry which is preliminary data.</text>
</comment>
<dbReference type="EMBL" id="JAMXLT020000046">
    <property type="protein sequence ID" value="MDW8550846.1"/>
    <property type="molecule type" value="Genomic_DNA"/>
</dbReference>
<evidence type="ECO:0000313" key="2">
    <source>
        <dbReference type="EMBL" id="MDW8550846.1"/>
    </source>
</evidence>
<reference evidence="2 3" key="1">
    <citation type="submission" date="2023-11" db="EMBL/GenBank/DDBJ databases">
        <title>First isolation, identification, and characterization of non-pathogenic Epilithonimonas ginsengisoli isolated from diseased farmed rainbow trout (Oncorhynchus mykiss) in Chile.</title>
        <authorList>
            <person name="Miranda C.D."/>
            <person name="Irgang R."/>
            <person name="Concha C."/>
            <person name="Rojas R."/>
            <person name="Avendano R."/>
        </authorList>
    </citation>
    <scope>NUCLEOTIDE SEQUENCE [LARGE SCALE GENOMIC DNA]</scope>
    <source>
        <strain evidence="2 3">FP99</strain>
    </source>
</reference>
<feature type="chain" id="PRO_5046158193" evidence="1">
    <location>
        <begin position="19"/>
        <end position="180"/>
    </location>
</feature>
<proteinExistence type="predicted"/>
<gene>
    <name evidence="2" type="ORF">NG800_018105</name>
</gene>
<sequence>MKLLLIIISQFVFINSFAQNLDKADVNDFKINDLPFIFSVKNVFDFEKNVGKLMLKQVDEYEKVPFIRKRPDKIFRNDNVLLYVKKDKAYIGFVDLEKNNWILKYKTNTLSYSSTRDDFKKIFPNSYKSPSYMPGVLPENAVGYSVTICENNKKAYLNFTFYHDHLTSIAISEKQIKITD</sequence>
<keyword evidence="3" id="KW-1185">Reference proteome</keyword>
<protein>
    <submittedName>
        <fullName evidence="2">Uncharacterized protein</fullName>
    </submittedName>
</protein>